<keyword evidence="1" id="KW-1133">Transmembrane helix</keyword>
<proteinExistence type="predicted"/>
<feature type="transmembrane region" description="Helical" evidence="1">
    <location>
        <begin position="29"/>
        <end position="47"/>
    </location>
</feature>
<dbReference type="AlphaFoldDB" id="A0A9D1S7V5"/>
<evidence type="ECO:0000256" key="1">
    <source>
        <dbReference type="SAM" id="Phobius"/>
    </source>
</evidence>
<dbReference type="EMBL" id="DVNG01000086">
    <property type="protein sequence ID" value="HIU50524.1"/>
    <property type="molecule type" value="Genomic_DNA"/>
</dbReference>
<gene>
    <name evidence="2" type="ORF">IAD22_05875</name>
</gene>
<organism evidence="2 3">
    <name type="scientific">Candidatus Limousia pullorum</name>
    <dbReference type="NCBI Taxonomy" id="2840860"/>
    <lineage>
        <taxon>Bacteria</taxon>
        <taxon>Bacillati</taxon>
        <taxon>Bacillota</taxon>
        <taxon>Clostridia</taxon>
        <taxon>Eubacteriales</taxon>
        <taxon>Oscillospiraceae</taxon>
        <taxon>Oscillospiraceae incertae sedis</taxon>
        <taxon>Candidatus Limousia</taxon>
    </lineage>
</organism>
<feature type="transmembrane region" description="Helical" evidence="1">
    <location>
        <begin position="7"/>
        <end position="23"/>
    </location>
</feature>
<keyword evidence="1" id="KW-0472">Membrane</keyword>
<reference evidence="2" key="2">
    <citation type="journal article" date="2021" name="PeerJ">
        <title>Extensive microbial diversity within the chicken gut microbiome revealed by metagenomics and culture.</title>
        <authorList>
            <person name="Gilroy R."/>
            <person name="Ravi A."/>
            <person name="Getino M."/>
            <person name="Pursley I."/>
            <person name="Horton D.L."/>
            <person name="Alikhan N.F."/>
            <person name="Baker D."/>
            <person name="Gharbi K."/>
            <person name="Hall N."/>
            <person name="Watson M."/>
            <person name="Adriaenssens E.M."/>
            <person name="Foster-Nyarko E."/>
            <person name="Jarju S."/>
            <person name="Secka A."/>
            <person name="Antonio M."/>
            <person name="Oren A."/>
            <person name="Chaudhuri R.R."/>
            <person name="La Ragione R."/>
            <person name="Hildebrand F."/>
            <person name="Pallen M.J."/>
        </authorList>
    </citation>
    <scope>NUCLEOTIDE SEQUENCE</scope>
    <source>
        <strain evidence="2">ChiGjej1B1-1684</strain>
    </source>
</reference>
<keyword evidence="1" id="KW-0812">Transmembrane</keyword>
<evidence type="ECO:0000313" key="2">
    <source>
        <dbReference type="EMBL" id="HIU50524.1"/>
    </source>
</evidence>
<evidence type="ECO:0000313" key="3">
    <source>
        <dbReference type="Proteomes" id="UP000824118"/>
    </source>
</evidence>
<reference evidence="2" key="1">
    <citation type="submission" date="2020-10" db="EMBL/GenBank/DDBJ databases">
        <authorList>
            <person name="Gilroy R."/>
        </authorList>
    </citation>
    <scope>NUCLEOTIDE SEQUENCE</scope>
    <source>
        <strain evidence="2">ChiGjej1B1-1684</strain>
    </source>
</reference>
<dbReference type="Proteomes" id="UP000824118">
    <property type="component" value="Unassembled WGS sequence"/>
</dbReference>
<protein>
    <submittedName>
        <fullName evidence="2">Uncharacterized protein</fullName>
    </submittedName>
</protein>
<name>A0A9D1S7V5_9FIRM</name>
<comment type="caution">
    <text evidence="2">The sequence shown here is derived from an EMBL/GenBank/DDBJ whole genome shotgun (WGS) entry which is preliminary data.</text>
</comment>
<accession>A0A9D1S7V5</accession>
<sequence length="59" mass="6536">MKILKSALTSVIISVLVIVIEPIRIFAGLASFVVFGMLIVDSVKCYIKAQKISVKEKKR</sequence>